<keyword evidence="8 14" id="KW-0175">Coiled coil</keyword>
<comment type="function">
    <text evidence="12">Molecular adapter which is involved in cilium biogenesis. Part of a functional complex including OFD1 a centriolar protein involved in cilium assembly. Could regulate the cAMP-dependent phosphorylation of OFD1, and its subsequent ubiquitination by PJA2 which ultimately leads to its proteasomal degradation.</text>
</comment>
<dbReference type="InterPro" id="IPR051570">
    <property type="entry name" value="TBC1_cilium_biogenesis"/>
</dbReference>
<dbReference type="PROSITE" id="PS50086">
    <property type="entry name" value="TBC_RABGAP"/>
    <property type="match status" value="1"/>
</dbReference>
<evidence type="ECO:0000256" key="9">
    <source>
        <dbReference type="ARBA" id="ARBA00023212"/>
    </source>
</evidence>
<dbReference type="FunFam" id="2.130.10.10:FF:000226">
    <property type="entry name" value="TBC1 domain family member 31"/>
    <property type="match status" value="1"/>
</dbReference>
<evidence type="ECO:0000313" key="17">
    <source>
        <dbReference type="Ensembl" id="ENSCCAP00000005887.1"/>
    </source>
</evidence>
<evidence type="ECO:0000256" key="4">
    <source>
        <dbReference type="ARBA" id="ARBA00022490"/>
    </source>
</evidence>
<accession>A0A2K5PQI5</accession>
<proteinExistence type="predicted"/>
<feature type="region of interest" description="Disordered" evidence="15">
    <location>
        <begin position="999"/>
        <end position="1022"/>
    </location>
</feature>
<feature type="coiled-coil region" evidence="14">
    <location>
        <begin position="920"/>
        <end position="952"/>
    </location>
</feature>
<sequence>MQSTDLGNKESGKIWHRKPSPATRDGIIVNIIHNTSDYHPKVLRFLNVAFDGTGDCLIAGDHQGNIYVFDLCGNRFNLVQRTAQACTALAFNLRRKSEFLVALADYSIKCFDTVTKELVSWMRGHESSVFSISVHASGKYAITTSSDTAQLWDLDTFQRKRKLNIRQSVGIQKVFFLPLSNTILSCFKDNSIFAWECDTLFCKYQLPAPPESSSILYKVFAVTRDGRILAAGGKSNHLHLWCLEARQLFRIIQMPTKVRAIRHLEFLPDSFDAGSNQVLGVLSQDGIMRFINTQTCKLLFEIGSLDEGISSSVISPHGRYIASILENGSLNIYSVQALTQEINKPPPPLVKVIEDLPKNKLSSSDLKMKVTSGRVQQSAKSRESKIQTRILKQDLTSNFESKKNELPDGLNKKRLQILLKGYGEYPTKYRMFIWRSLLQLPENHTAFSSLIDKGTHVAFLNLQKKYPIKSRKLLRVLQRTLSALAHWSVIFSDTPYLPLLAFPFVKLFQNNQLICFEVIATLIMNWCQHWFEYFPNPPINILSMIENVLAFHDKELLQHFIDHDITSQLYAWPLLETVFSEVLTREEWLKLFDNIFSNHPSFLLMTVVAYNICSRAPLLNCNLKDDFEFFFHHRNNLDINVVIRQVYHLMETTPTAIHPDSMLHVFVALTKGQYPVFNQYPKFIVDYQTQERERIRNDELDYLRERQTVEDMQAEVDQQRVEDEAWYQKQELLRKAEETRREMLLQEEEKMIQQRQRLAAVKRELKIKEMHLQDAVRRRFLKLQQDQREMELRRLDDEIGRKIYMRDREIAATAKDLEMRQLELESQKRLYEKNLTQNQEAVAKEMRADADAYRRKVDLEEHMFHKLIEAGEMQSQKTQKVMEENLAKAEQACLNTDWKIQSLHKQNCDDLQRNKCYQEVAKLLRENRRKEIELLNAMVEEEAKKRKEAEGKEFDLRSAKKASALSDASRKCFLKQEINAAIEHADNLCHKEKSRFQSEQEDSSCLPRTSQLNDTSEMDPSTQISLNRRAVEWDTSGPNLIKKVRNLRQRLTAQARHRCQTPHLLAT</sequence>
<dbReference type="Pfam" id="PF00400">
    <property type="entry name" value="WD40"/>
    <property type="match status" value="1"/>
</dbReference>
<comment type="subcellular location">
    <subcellularLocation>
        <location evidence="1">Cytoplasm</location>
        <location evidence="1">Cytoskeleton</location>
        <location evidence="1">Cilium basal body</location>
    </subcellularLocation>
    <subcellularLocation>
        <location evidence="2">Cytoplasm</location>
        <location evidence="2">Cytoskeleton</location>
        <location evidence="2">Microtubule organizing center</location>
        <location evidence="2">Centrosome</location>
        <location evidence="2">Centriolar satellite</location>
    </subcellularLocation>
</comment>
<feature type="domain" description="Rab-GAP TBC" evidence="16">
    <location>
        <begin position="424"/>
        <end position="599"/>
    </location>
</feature>
<dbReference type="FunFam" id="1.10.472.80:FF:000022">
    <property type="entry name" value="TBC1 domain family, member 31"/>
    <property type="match status" value="1"/>
</dbReference>
<evidence type="ECO:0000256" key="6">
    <source>
        <dbReference type="ARBA" id="ARBA00022737"/>
    </source>
</evidence>
<protein>
    <recommendedName>
        <fullName evidence="3">TBC1 domain family member 31</fullName>
    </recommendedName>
    <alternativeName>
        <fullName evidence="11">WD repeat-containing protein 67</fullName>
    </alternativeName>
</protein>
<evidence type="ECO:0000256" key="13">
    <source>
        <dbReference type="ARBA" id="ARBA00065978"/>
    </source>
</evidence>
<organism evidence="17 18">
    <name type="scientific">Cebus imitator</name>
    <name type="common">Panamanian white-faced capuchin</name>
    <name type="synonym">Cebus capucinus imitator</name>
    <dbReference type="NCBI Taxonomy" id="2715852"/>
    <lineage>
        <taxon>Eukaryota</taxon>
        <taxon>Metazoa</taxon>
        <taxon>Chordata</taxon>
        <taxon>Craniata</taxon>
        <taxon>Vertebrata</taxon>
        <taxon>Euteleostomi</taxon>
        <taxon>Mammalia</taxon>
        <taxon>Eutheria</taxon>
        <taxon>Euarchontoglires</taxon>
        <taxon>Primates</taxon>
        <taxon>Haplorrhini</taxon>
        <taxon>Platyrrhini</taxon>
        <taxon>Cebidae</taxon>
        <taxon>Cebinae</taxon>
        <taxon>Cebus</taxon>
    </lineage>
</organism>
<dbReference type="Ensembl" id="ENSCCAT00000023247.1">
    <property type="protein sequence ID" value="ENSCCAP00000005887.1"/>
    <property type="gene ID" value="ENSCCAG00000020573.1"/>
</dbReference>
<dbReference type="Pfam" id="PF00566">
    <property type="entry name" value="RabGAP-TBC"/>
    <property type="match status" value="1"/>
</dbReference>
<dbReference type="RefSeq" id="XP_017386209.1">
    <property type="nucleotide sequence ID" value="XM_017530720.2"/>
</dbReference>
<comment type="subunit">
    <text evidence="13">Interacts with PJA2; the interaction is direct and recruits PJA2 to centrosomes. Interacts with OFD1; regulates its activity in cilium assembly. Interacts with PRKACA.</text>
</comment>
<keyword evidence="4" id="KW-0963">Cytoplasm</keyword>
<reference evidence="17" key="2">
    <citation type="submission" date="2025-09" db="UniProtKB">
        <authorList>
            <consortium name="Ensembl"/>
        </authorList>
    </citation>
    <scope>IDENTIFICATION</scope>
</reference>
<dbReference type="SMART" id="SM00320">
    <property type="entry name" value="WD40"/>
    <property type="match status" value="7"/>
</dbReference>
<dbReference type="GeneID" id="108305955"/>
<dbReference type="GO" id="GO:0060090">
    <property type="term" value="F:molecular adaptor activity"/>
    <property type="evidence" value="ECO:0007669"/>
    <property type="project" value="Ensembl"/>
</dbReference>
<keyword evidence="6" id="KW-0677">Repeat</keyword>
<dbReference type="GO" id="GO:0036064">
    <property type="term" value="C:ciliary basal body"/>
    <property type="evidence" value="ECO:0007669"/>
    <property type="project" value="Ensembl"/>
</dbReference>
<dbReference type="Gene3D" id="1.10.472.80">
    <property type="entry name" value="Ypt/Rab-GAP domain of gyp1p, domain 3"/>
    <property type="match status" value="1"/>
</dbReference>
<evidence type="ECO:0000256" key="10">
    <source>
        <dbReference type="ARBA" id="ARBA00023273"/>
    </source>
</evidence>
<evidence type="ECO:0000256" key="5">
    <source>
        <dbReference type="ARBA" id="ARBA00022574"/>
    </source>
</evidence>
<dbReference type="STRING" id="9516.ENSCCAP00000005887"/>
<evidence type="ECO:0000256" key="15">
    <source>
        <dbReference type="SAM" id="MobiDB-lite"/>
    </source>
</evidence>
<evidence type="ECO:0000256" key="1">
    <source>
        <dbReference type="ARBA" id="ARBA00004120"/>
    </source>
</evidence>
<dbReference type="PANTHER" id="PTHR19853">
    <property type="entry name" value="WD REPEAT CONTAINING PROTEIN 3 WDR3"/>
    <property type="match status" value="1"/>
</dbReference>
<keyword evidence="5" id="KW-0853">WD repeat</keyword>
<feature type="compositionally biased region" description="Polar residues" evidence="15">
    <location>
        <begin position="1006"/>
        <end position="1022"/>
    </location>
</feature>
<evidence type="ECO:0000256" key="11">
    <source>
        <dbReference type="ARBA" id="ARBA00030840"/>
    </source>
</evidence>
<dbReference type="GeneTree" id="ENSGT00940000153859"/>
<evidence type="ECO:0000256" key="14">
    <source>
        <dbReference type="SAM" id="Coils"/>
    </source>
</evidence>
<keyword evidence="10" id="KW-0966">Cell projection</keyword>
<dbReference type="InterPro" id="IPR001680">
    <property type="entry name" value="WD40_rpt"/>
</dbReference>
<dbReference type="SUPFAM" id="SSF50978">
    <property type="entry name" value="WD40 repeat-like"/>
    <property type="match status" value="1"/>
</dbReference>
<dbReference type="InterPro" id="IPR035969">
    <property type="entry name" value="Rab-GAP_TBC_sf"/>
</dbReference>
<dbReference type="SUPFAM" id="SSF47923">
    <property type="entry name" value="Ypt/Rab-GAP domain of gyp1p"/>
    <property type="match status" value="1"/>
</dbReference>
<keyword evidence="18" id="KW-1185">Reference proteome</keyword>
<keyword evidence="7" id="KW-0970">Cilium biogenesis/degradation</keyword>
<dbReference type="PANTHER" id="PTHR19853:SF1">
    <property type="entry name" value="TBC1 DOMAIN FAMILY MEMBER 31"/>
    <property type="match status" value="1"/>
</dbReference>
<dbReference type="InterPro" id="IPR000195">
    <property type="entry name" value="Rab-GAP-TBC_dom"/>
</dbReference>
<evidence type="ECO:0000256" key="3">
    <source>
        <dbReference type="ARBA" id="ARBA00014199"/>
    </source>
</evidence>
<dbReference type="Proteomes" id="UP000233040">
    <property type="component" value="Unassembled WGS sequence"/>
</dbReference>
<feature type="coiled-coil region" evidence="14">
    <location>
        <begin position="702"/>
        <end position="764"/>
    </location>
</feature>
<dbReference type="GO" id="GO:0034451">
    <property type="term" value="C:centriolar satellite"/>
    <property type="evidence" value="ECO:0007669"/>
    <property type="project" value="UniProtKB-SubCell"/>
</dbReference>
<evidence type="ECO:0000256" key="7">
    <source>
        <dbReference type="ARBA" id="ARBA00022794"/>
    </source>
</evidence>
<dbReference type="GO" id="GO:0005794">
    <property type="term" value="C:Golgi apparatus"/>
    <property type="evidence" value="ECO:0007669"/>
    <property type="project" value="Ensembl"/>
</dbReference>
<evidence type="ECO:0000313" key="18">
    <source>
        <dbReference type="Proteomes" id="UP000233040"/>
    </source>
</evidence>
<keyword evidence="9" id="KW-0206">Cytoskeleton</keyword>
<dbReference type="AlphaFoldDB" id="A0A2K5PQI5"/>
<dbReference type="KEGG" id="cimi:108305955"/>
<reference evidence="17" key="1">
    <citation type="submission" date="2025-08" db="UniProtKB">
        <authorList>
            <consortium name="Ensembl"/>
        </authorList>
    </citation>
    <scope>IDENTIFICATION</scope>
</reference>
<dbReference type="InterPro" id="IPR015943">
    <property type="entry name" value="WD40/YVTN_repeat-like_dom_sf"/>
</dbReference>
<dbReference type="Gene3D" id="2.130.10.10">
    <property type="entry name" value="YVTN repeat-like/Quinoprotein amine dehydrogenase"/>
    <property type="match status" value="2"/>
</dbReference>
<dbReference type="GO" id="GO:0060271">
    <property type="term" value="P:cilium assembly"/>
    <property type="evidence" value="ECO:0007669"/>
    <property type="project" value="Ensembl"/>
</dbReference>
<evidence type="ECO:0000256" key="8">
    <source>
        <dbReference type="ARBA" id="ARBA00023054"/>
    </source>
</evidence>
<evidence type="ECO:0000259" key="16">
    <source>
        <dbReference type="PROSITE" id="PS50086"/>
    </source>
</evidence>
<gene>
    <name evidence="17" type="primary">TBC1D31</name>
</gene>
<dbReference type="CTD" id="93594"/>
<evidence type="ECO:0000256" key="2">
    <source>
        <dbReference type="ARBA" id="ARBA00004607"/>
    </source>
</evidence>
<dbReference type="OMA" id="GCYPEKY"/>
<evidence type="ECO:0000256" key="12">
    <source>
        <dbReference type="ARBA" id="ARBA00034464"/>
    </source>
</evidence>
<dbReference type="FunFam" id="2.130.10.10:FF:000185">
    <property type="entry name" value="TBC1 domain family member 31 isoform X1"/>
    <property type="match status" value="1"/>
</dbReference>
<name>A0A2K5PQI5_CEBIM</name>
<dbReference type="InterPro" id="IPR036322">
    <property type="entry name" value="WD40_repeat_dom_sf"/>
</dbReference>